<keyword evidence="2" id="KW-1185">Reference proteome</keyword>
<proteinExistence type="predicted"/>
<comment type="caution">
    <text evidence="1">The sequence shown here is derived from an EMBL/GenBank/DDBJ whole genome shotgun (WGS) entry which is preliminary data.</text>
</comment>
<sequence length="386" mass="42902">MARERIASPVDEEEDYDQDVQDEGASRKRQRTNGKSKKAAAPAAVGNDAESDSDGGLLSEDEEALAEALRGWTVDTFTDKPVQATRVVLQQLQKMQNTLQTQIGIMDRSILRITDVAIALEDCWSLPTKTSSKPKSTQAKGKAKVSGGDDGLDVEENDDADVEPVVDDAEEKRHEETAKSLENKVKQIIDEIKMLECKIKAIGEIVTTLQQDNGVEDIAAELNRRFEKIFGDYRDASDRMKYKNSQQYKDFKQAIWDISHVDTACPPISSFLEKGPEDPESDDDDIEIGGTTQDYKCPLTLLPYENAVRSTKCVHSFSAAAIREHISQGTRRSAKCPVAGCDKVLSLGDIKPDPILQKKSDQVKARLQRRRQEEEDADAEDAELIE</sequence>
<dbReference type="EMBL" id="JASBWS010000013">
    <property type="protein sequence ID" value="KAJ9113159.1"/>
    <property type="molecule type" value="Genomic_DNA"/>
</dbReference>
<dbReference type="Proteomes" id="UP001230649">
    <property type="component" value="Unassembled WGS sequence"/>
</dbReference>
<evidence type="ECO:0000313" key="2">
    <source>
        <dbReference type="Proteomes" id="UP001230649"/>
    </source>
</evidence>
<evidence type="ECO:0000313" key="1">
    <source>
        <dbReference type="EMBL" id="KAJ9113159.1"/>
    </source>
</evidence>
<name>A0ACC2WPS2_9TREE</name>
<organism evidence="1 2">
    <name type="scientific">Naganishia adeliensis</name>
    <dbReference type="NCBI Taxonomy" id="92952"/>
    <lineage>
        <taxon>Eukaryota</taxon>
        <taxon>Fungi</taxon>
        <taxon>Dikarya</taxon>
        <taxon>Basidiomycota</taxon>
        <taxon>Agaricomycotina</taxon>
        <taxon>Tremellomycetes</taxon>
        <taxon>Filobasidiales</taxon>
        <taxon>Filobasidiaceae</taxon>
        <taxon>Naganishia</taxon>
    </lineage>
</organism>
<reference evidence="1" key="1">
    <citation type="submission" date="2023-04" db="EMBL/GenBank/DDBJ databases">
        <title>Draft Genome sequencing of Naganishia species isolated from polar environments using Oxford Nanopore Technology.</title>
        <authorList>
            <person name="Leo P."/>
            <person name="Venkateswaran K."/>
        </authorList>
    </citation>
    <scope>NUCLEOTIDE SEQUENCE</scope>
    <source>
        <strain evidence="1">MNA-CCFEE 5262</strain>
    </source>
</reference>
<gene>
    <name evidence="1" type="ORF">QFC20_002051</name>
</gene>
<accession>A0ACC2WPS2</accession>
<protein>
    <submittedName>
        <fullName evidence="1">Uncharacterized protein</fullName>
    </submittedName>
</protein>